<evidence type="ECO:0000256" key="1">
    <source>
        <dbReference type="SAM" id="MobiDB-lite"/>
    </source>
</evidence>
<name>A0AB39I9F9_9GAMM</name>
<accession>A0AB39I9F9</accession>
<evidence type="ECO:0008006" key="3">
    <source>
        <dbReference type="Google" id="ProtNLM"/>
    </source>
</evidence>
<dbReference type="EMBL" id="CP162411">
    <property type="protein sequence ID" value="XDL13932.1"/>
    <property type="molecule type" value="Genomic_DNA"/>
</dbReference>
<evidence type="ECO:0000313" key="2">
    <source>
        <dbReference type="EMBL" id="XDL13932.1"/>
    </source>
</evidence>
<dbReference type="RefSeq" id="WP_226101841.1">
    <property type="nucleotide sequence ID" value="NZ_CP162411.1"/>
</dbReference>
<feature type="region of interest" description="Disordered" evidence="1">
    <location>
        <begin position="1"/>
        <end position="24"/>
    </location>
</feature>
<dbReference type="AlphaFoldDB" id="A0AB39I9F9"/>
<proteinExistence type="predicted"/>
<gene>
    <name evidence="2" type="ORF">LF923_0017440</name>
</gene>
<reference evidence="2" key="1">
    <citation type="submission" date="2024-07" db="EMBL/GenBank/DDBJ databases">
        <authorList>
            <person name="Pedron J."/>
        </authorList>
    </citation>
    <scope>NUCLEOTIDE SEQUENCE</scope>
    <source>
        <strain evidence="2">A642-S2-A17</strain>
    </source>
</reference>
<organism evidence="2">
    <name type="scientific">Dickeya oryzae</name>
    <dbReference type="NCBI Taxonomy" id="1240404"/>
    <lineage>
        <taxon>Bacteria</taxon>
        <taxon>Pseudomonadati</taxon>
        <taxon>Pseudomonadota</taxon>
        <taxon>Gammaproteobacteria</taxon>
        <taxon>Enterobacterales</taxon>
        <taxon>Pectobacteriaceae</taxon>
        <taxon>Dickeya</taxon>
    </lineage>
</organism>
<sequence length="66" mass="6942">MKKITITAGQRYRSPSTGKGGDANGARHVLRVNALCGRARGGMRCVGGHTLLQRGVQQVTPAVIGR</sequence>
<protein>
    <recommendedName>
        <fullName evidence="3">50S ribosomal protein L2</fullName>
    </recommendedName>
</protein>